<dbReference type="Gene3D" id="2.40.170.20">
    <property type="entry name" value="TonB-dependent receptor, beta-barrel domain"/>
    <property type="match status" value="1"/>
</dbReference>
<dbReference type="InterPro" id="IPR012910">
    <property type="entry name" value="Plug_dom"/>
</dbReference>
<keyword evidence="10 12" id="KW-0472">Membrane</keyword>
<dbReference type="InterPro" id="IPR036942">
    <property type="entry name" value="Beta-barrel_TonB_sf"/>
</dbReference>
<evidence type="ECO:0000256" key="1">
    <source>
        <dbReference type="ARBA" id="ARBA00004571"/>
    </source>
</evidence>
<keyword evidence="4" id="KW-0410">Iron transport</keyword>
<dbReference type="Pfam" id="PF00593">
    <property type="entry name" value="TonB_dep_Rec_b-barrel"/>
    <property type="match status" value="1"/>
</dbReference>
<dbReference type="InterPro" id="IPR037066">
    <property type="entry name" value="Plug_dom_sf"/>
</dbReference>
<dbReference type="GO" id="GO:0015344">
    <property type="term" value="F:siderophore uptake transmembrane transporter activity"/>
    <property type="evidence" value="ECO:0007669"/>
    <property type="project" value="TreeGrafter"/>
</dbReference>
<evidence type="ECO:0000256" key="4">
    <source>
        <dbReference type="ARBA" id="ARBA00022496"/>
    </source>
</evidence>
<keyword evidence="6" id="KW-0732">Signal</keyword>
<evidence type="ECO:0000313" key="17">
    <source>
        <dbReference type="Proteomes" id="UP000199197"/>
    </source>
</evidence>
<keyword evidence="8" id="KW-0406">Ion transport</keyword>
<evidence type="ECO:0000256" key="7">
    <source>
        <dbReference type="ARBA" id="ARBA00023004"/>
    </source>
</evidence>
<evidence type="ECO:0000313" key="16">
    <source>
        <dbReference type="EMBL" id="CUS99564.1"/>
    </source>
</evidence>
<evidence type="ECO:0000256" key="6">
    <source>
        <dbReference type="ARBA" id="ARBA00022729"/>
    </source>
</evidence>
<dbReference type="Gene3D" id="2.170.130.10">
    <property type="entry name" value="TonB-dependent receptor, plug domain"/>
    <property type="match status" value="1"/>
</dbReference>
<evidence type="ECO:0000256" key="13">
    <source>
        <dbReference type="RuleBase" id="RU003357"/>
    </source>
</evidence>
<organism evidence="16 17">
    <name type="scientific">Candidatus Chryseopegocella kryptomonas</name>
    <dbReference type="NCBI Taxonomy" id="1633643"/>
    <lineage>
        <taxon>Bacteria</taxon>
        <taxon>Pseudomonadati</taxon>
        <taxon>Candidatus Kryptoniota</taxon>
        <taxon>Candidatus Chryseopegocella</taxon>
    </lineage>
</organism>
<evidence type="ECO:0000256" key="10">
    <source>
        <dbReference type="ARBA" id="ARBA00023136"/>
    </source>
</evidence>
<dbReference type="AlphaFoldDB" id="A0A0P1MU23"/>
<dbReference type="RefSeq" id="WP_092348541.1">
    <property type="nucleotide sequence ID" value="NZ_CZVW01000006.1"/>
</dbReference>
<comment type="subcellular location">
    <subcellularLocation>
        <location evidence="1 12">Cell outer membrane</location>
        <topology evidence="1 12">Multi-pass membrane protein</topology>
    </subcellularLocation>
</comment>
<protein>
    <submittedName>
        <fullName evidence="16">Iron complex outermembrane recepter protein</fullName>
    </submittedName>
</protein>
<dbReference type="PANTHER" id="PTHR32552:SF68">
    <property type="entry name" value="FERRICHROME OUTER MEMBRANE TRANSPORTER_PHAGE RECEPTOR"/>
    <property type="match status" value="1"/>
</dbReference>
<gene>
    <name evidence="16" type="ORF">JGI23_00681</name>
</gene>
<name>A0A0P1MU23_9BACT</name>
<dbReference type="Proteomes" id="UP000199197">
    <property type="component" value="Unassembled WGS sequence"/>
</dbReference>
<keyword evidence="7" id="KW-0408">Iron</keyword>
<comment type="similarity">
    <text evidence="12 13">Belongs to the TonB-dependent receptor family.</text>
</comment>
<dbReference type="Pfam" id="PF07715">
    <property type="entry name" value="Plug"/>
    <property type="match status" value="1"/>
</dbReference>
<dbReference type="InterPro" id="IPR000531">
    <property type="entry name" value="Beta-barrel_TonB"/>
</dbReference>
<keyword evidence="5 12" id="KW-0812">Transmembrane</keyword>
<keyword evidence="11 12" id="KW-0998">Cell outer membrane</keyword>
<evidence type="ECO:0000259" key="14">
    <source>
        <dbReference type="Pfam" id="PF00593"/>
    </source>
</evidence>
<accession>A0A0P1MU23</accession>
<dbReference type="InterPro" id="IPR039426">
    <property type="entry name" value="TonB-dep_rcpt-like"/>
</dbReference>
<dbReference type="GO" id="GO:0009279">
    <property type="term" value="C:cell outer membrane"/>
    <property type="evidence" value="ECO:0007669"/>
    <property type="project" value="UniProtKB-SubCell"/>
</dbReference>
<evidence type="ECO:0000256" key="9">
    <source>
        <dbReference type="ARBA" id="ARBA00023077"/>
    </source>
</evidence>
<dbReference type="EMBL" id="CZVW01000006">
    <property type="protein sequence ID" value="CUS99564.1"/>
    <property type="molecule type" value="Genomic_DNA"/>
</dbReference>
<sequence length="689" mass="78121">MRKLSQIFLFFILYQFVLSQQNDTIKTYYLGEVEVTAYRAGGEVLNLPMSVSLLDFSDFALKRKMDLSDVMNFAPGILVQSRSGGGDVRLTVRGFGARGYGDKSNAGTIRGIKLLVDGFPITEPDGRTSIDFVDLLSTERIEIMRTNASALFGNASGGIINFETFDVRNSFAEAIGMYGSFGLWQTNFKVGVKFETGDAILTGTIKNFDGWRQNSSNQKKQIYSVIKTRIAKETQLKIITGFVSNLFYIPGPLTIEQFNSSPALANQTYFNRKERRYNRIGKIGLNLTSPLAKNHIFDLRIFFEPKVLQRSERGTFRDFNRYFFGSGFTYQFYADEIPFRPKFILGYDDSYQDGTILFYNLKDGERGDSLRTNKREGGRTGGFVLKLELNPVNNFSISFGGRYDFHNYISEIYPAGIKRITQKDVLRMSKFTPYFSMLFKAGGDNSVYFTLSGGVEAPAFNEVDPPPELKDVSLNPLLKPMSSQTFEFGWKGVKAFKNSIMSNLIYSVSFFRIDVKNEIVPYNNGSWFFSAGESRRYGIEISNSAKFSTFIDFTFVLTYLSAKYLRYENDLGNLSGKFVPGIPRLWGSAGLKINLKPFVINPELIYVGRYFADDLNELEISPYTLLNISLGSEFSISSIKASITAGIENLFNKKYISSVFINPERKQPYAYIEPGLPRNWFISFSFVYF</sequence>
<dbReference type="SUPFAM" id="SSF56935">
    <property type="entry name" value="Porins"/>
    <property type="match status" value="1"/>
</dbReference>
<keyword evidence="9 13" id="KW-0798">TonB box</keyword>
<evidence type="ECO:0000256" key="2">
    <source>
        <dbReference type="ARBA" id="ARBA00022448"/>
    </source>
</evidence>
<evidence type="ECO:0000259" key="15">
    <source>
        <dbReference type="Pfam" id="PF07715"/>
    </source>
</evidence>
<evidence type="ECO:0000256" key="8">
    <source>
        <dbReference type="ARBA" id="ARBA00023065"/>
    </source>
</evidence>
<dbReference type="PANTHER" id="PTHR32552">
    <property type="entry name" value="FERRICHROME IRON RECEPTOR-RELATED"/>
    <property type="match status" value="1"/>
</dbReference>
<dbReference type="OrthoDB" id="9760620at2"/>
<evidence type="ECO:0000256" key="5">
    <source>
        <dbReference type="ARBA" id="ARBA00022692"/>
    </source>
</evidence>
<reference evidence="17" key="1">
    <citation type="submission" date="2015-11" db="EMBL/GenBank/DDBJ databases">
        <authorList>
            <person name="Varghese N."/>
        </authorList>
    </citation>
    <scope>NUCLEOTIDE SEQUENCE [LARGE SCALE GENOMIC DNA]</scope>
    <source>
        <strain evidence="17">JGI-23</strain>
    </source>
</reference>
<evidence type="ECO:0000256" key="3">
    <source>
        <dbReference type="ARBA" id="ARBA00022452"/>
    </source>
</evidence>
<feature type="domain" description="TonB-dependent receptor-like beta-barrel" evidence="14">
    <location>
        <begin position="266"/>
        <end position="650"/>
    </location>
</feature>
<evidence type="ECO:0000256" key="12">
    <source>
        <dbReference type="PROSITE-ProRule" id="PRU01360"/>
    </source>
</evidence>
<proteinExistence type="inferred from homology"/>
<evidence type="ECO:0000256" key="11">
    <source>
        <dbReference type="ARBA" id="ARBA00023237"/>
    </source>
</evidence>
<keyword evidence="2 12" id="KW-0813">Transport</keyword>
<keyword evidence="17" id="KW-1185">Reference proteome</keyword>
<feature type="domain" description="TonB-dependent receptor plug" evidence="15">
    <location>
        <begin position="45"/>
        <end position="158"/>
    </location>
</feature>
<keyword evidence="3 12" id="KW-1134">Transmembrane beta strand</keyword>
<dbReference type="PROSITE" id="PS52016">
    <property type="entry name" value="TONB_DEPENDENT_REC_3"/>
    <property type="match status" value="1"/>
</dbReference>